<reference evidence="5 6" key="1">
    <citation type="journal article" date="2023" name="Int. J. Syst. Evol. Microbiol.">
        <title>Ligilactobacillus ubinensis sp. nov., a novel species isolated from the wild ferment of a durian fruit (Durio zibethinus).</title>
        <authorList>
            <person name="Heng Y.C."/>
            <person name="Menon N."/>
            <person name="Chen B."/>
            <person name="Loo B.Z.L."/>
            <person name="Wong G.W.J."/>
            <person name="Lim A.C.H."/>
            <person name="Silvaraju S."/>
            <person name="Kittelmann S."/>
        </authorList>
    </citation>
    <scope>NUCLEOTIDE SEQUENCE [LARGE SCALE GENOMIC DNA]</scope>
    <source>
        <strain evidence="5 6">WILCCON 0076</strain>
    </source>
</reference>
<comment type="caution">
    <text evidence="5">The sequence shown here is derived from an EMBL/GenBank/DDBJ whole genome shotgun (WGS) entry which is preliminary data.</text>
</comment>
<dbReference type="InterPro" id="IPR025997">
    <property type="entry name" value="SBP_2_dom"/>
</dbReference>
<dbReference type="SUPFAM" id="SSF53822">
    <property type="entry name" value="Periplasmic binding protein-like I"/>
    <property type="match status" value="1"/>
</dbReference>
<dbReference type="EMBL" id="JAIULA010000018">
    <property type="protein sequence ID" value="MCP0887479.1"/>
    <property type="molecule type" value="Genomic_DNA"/>
</dbReference>
<dbReference type="Pfam" id="PF13407">
    <property type="entry name" value="Peripla_BP_4"/>
    <property type="match status" value="1"/>
</dbReference>
<dbReference type="InterPro" id="IPR000843">
    <property type="entry name" value="HTH_LacI"/>
</dbReference>
<dbReference type="GO" id="GO:0000976">
    <property type="term" value="F:transcription cis-regulatory region binding"/>
    <property type="evidence" value="ECO:0007669"/>
    <property type="project" value="TreeGrafter"/>
</dbReference>
<dbReference type="CDD" id="cd06283">
    <property type="entry name" value="PBP1_RegR_EndR_KdgR-like"/>
    <property type="match status" value="1"/>
</dbReference>
<dbReference type="AlphaFoldDB" id="A0A9X2FKR0"/>
<evidence type="ECO:0000256" key="1">
    <source>
        <dbReference type="ARBA" id="ARBA00023015"/>
    </source>
</evidence>
<dbReference type="Proteomes" id="UP001139006">
    <property type="component" value="Unassembled WGS sequence"/>
</dbReference>
<dbReference type="InterPro" id="IPR028082">
    <property type="entry name" value="Peripla_BP_I"/>
</dbReference>
<gene>
    <name evidence="5" type="ORF">LB941_09030</name>
</gene>
<keyword evidence="3" id="KW-0804">Transcription</keyword>
<dbReference type="CDD" id="cd01392">
    <property type="entry name" value="HTH_LacI"/>
    <property type="match status" value="1"/>
</dbReference>
<keyword evidence="2 5" id="KW-0238">DNA-binding</keyword>
<evidence type="ECO:0000259" key="4">
    <source>
        <dbReference type="PROSITE" id="PS50932"/>
    </source>
</evidence>
<dbReference type="SMART" id="SM00354">
    <property type="entry name" value="HTH_LACI"/>
    <property type="match status" value="1"/>
</dbReference>
<keyword evidence="6" id="KW-1185">Reference proteome</keyword>
<sequence length="333" mass="37873">MEKLTIKDIAQLANVSTATVSNYINGNFAKMSDKTKEKIRKLIIQTDYHPSSTARNLAKNSNKTIGVSVSDITNPFTSTVLSGIYDACSKEGYTVIFTNANNNSQREIDNINRLRSEEVAGLIIDPVNPNSPIYKIISNKTTVMIDRQANKLRIDTIATDNTDAVSKFVTKMKAAGYNNLYFVSWPLDDISTRSLRYIGFKQATGYQDDDHIVEVPHHGKQDDYQKFTDKLRVIMEKNRKKIGFFAMNGRAFLRLQQSMQTLSYDYPNDYGVGTYEEFDWMKIMNPPISCIHQDSFGIGVTAVRTLIDKLKRDTEFSPRVRIVPTRQVIRDSF</sequence>
<feature type="domain" description="HTH lacI-type" evidence="4">
    <location>
        <begin position="4"/>
        <end position="59"/>
    </location>
</feature>
<name>A0A9X2FKR0_9LACO</name>
<organism evidence="5 6">
    <name type="scientific">Ligilactobacillus ubinensis</name>
    <dbReference type="NCBI Taxonomy" id="2876789"/>
    <lineage>
        <taxon>Bacteria</taxon>
        <taxon>Bacillati</taxon>
        <taxon>Bacillota</taxon>
        <taxon>Bacilli</taxon>
        <taxon>Lactobacillales</taxon>
        <taxon>Lactobacillaceae</taxon>
        <taxon>Ligilactobacillus</taxon>
    </lineage>
</organism>
<proteinExistence type="predicted"/>
<dbReference type="PANTHER" id="PTHR30146:SF109">
    <property type="entry name" value="HTH-TYPE TRANSCRIPTIONAL REGULATOR GALS"/>
    <property type="match status" value="1"/>
</dbReference>
<evidence type="ECO:0000313" key="5">
    <source>
        <dbReference type="EMBL" id="MCP0887479.1"/>
    </source>
</evidence>
<dbReference type="PANTHER" id="PTHR30146">
    <property type="entry name" value="LACI-RELATED TRANSCRIPTIONAL REPRESSOR"/>
    <property type="match status" value="1"/>
</dbReference>
<dbReference type="RefSeq" id="WP_253361379.1">
    <property type="nucleotide sequence ID" value="NZ_JAIULA010000018.1"/>
</dbReference>
<dbReference type="Pfam" id="PF00356">
    <property type="entry name" value="LacI"/>
    <property type="match status" value="1"/>
</dbReference>
<protein>
    <submittedName>
        <fullName evidence="5">LacI family DNA-binding transcriptional regulator</fullName>
    </submittedName>
</protein>
<keyword evidence="1" id="KW-0805">Transcription regulation</keyword>
<dbReference type="GO" id="GO:0003700">
    <property type="term" value="F:DNA-binding transcription factor activity"/>
    <property type="evidence" value="ECO:0007669"/>
    <property type="project" value="TreeGrafter"/>
</dbReference>
<dbReference type="Gene3D" id="1.10.260.40">
    <property type="entry name" value="lambda repressor-like DNA-binding domains"/>
    <property type="match status" value="1"/>
</dbReference>
<evidence type="ECO:0000313" key="6">
    <source>
        <dbReference type="Proteomes" id="UP001139006"/>
    </source>
</evidence>
<dbReference type="SUPFAM" id="SSF47413">
    <property type="entry name" value="lambda repressor-like DNA-binding domains"/>
    <property type="match status" value="1"/>
</dbReference>
<dbReference type="PROSITE" id="PS00356">
    <property type="entry name" value="HTH_LACI_1"/>
    <property type="match status" value="1"/>
</dbReference>
<dbReference type="PROSITE" id="PS50932">
    <property type="entry name" value="HTH_LACI_2"/>
    <property type="match status" value="1"/>
</dbReference>
<accession>A0A9X2FKR0</accession>
<evidence type="ECO:0000256" key="2">
    <source>
        <dbReference type="ARBA" id="ARBA00023125"/>
    </source>
</evidence>
<dbReference type="Gene3D" id="3.40.50.2300">
    <property type="match status" value="2"/>
</dbReference>
<evidence type="ECO:0000256" key="3">
    <source>
        <dbReference type="ARBA" id="ARBA00023163"/>
    </source>
</evidence>
<dbReference type="InterPro" id="IPR010982">
    <property type="entry name" value="Lambda_DNA-bd_dom_sf"/>
</dbReference>